<reference evidence="2" key="1">
    <citation type="submission" date="2018-06" db="EMBL/GenBank/DDBJ databases">
        <authorList>
            <person name="Zhirakovskaya E."/>
        </authorList>
    </citation>
    <scope>NUCLEOTIDE SEQUENCE</scope>
</reference>
<proteinExistence type="predicted"/>
<dbReference type="NCBIfam" id="TIGR04257">
    <property type="entry name" value="nanowire_3heme"/>
    <property type="match status" value="1"/>
</dbReference>
<gene>
    <name evidence="2" type="ORF">MNBD_NITROSPIRAE02-417</name>
</gene>
<name>A0A3B1CMW0_9ZZZZ</name>
<evidence type="ECO:0000313" key="2">
    <source>
        <dbReference type="EMBL" id="VAX31489.1"/>
    </source>
</evidence>
<evidence type="ECO:0000259" key="1">
    <source>
        <dbReference type="Pfam" id="PF14522"/>
    </source>
</evidence>
<organism evidence="2">
    <name type="scientific">hydrothermal vent metagenome</name>
    <dbReference type="NCBI Taxonomy" id="652676"/>
    <lineage>
        <taxon>unclassified sequences</taxon>
        <taxon>metagenomes</taxon>
        <taxon>ecological metagenomes</taxon>
    </lineage>
</organism>
<accession>A0A3B1CMW0</accession>
<dbReference type="InterPro" id="IPR036280">
    <property type="entry name" value="Multihaem_cyt_sf"/>
</dbReference>
<dbReference type="PANTHER" id="PTHR39425:SF1">
    <property type="entry name" value="CYTOCHROME C7-LIKE DOMAIN-CONTAINING PROTEIN"/>
    <property type="match status" value="1"/>
</dbReference>
<dbReference type="Pfam" id="PF14522">
    <property type="entry name" value="Cytochrome_C7"/>
    <property type="match status" value="1"/>
</dbReference>
<dbReference type="InterPro" id="IPR026352">
    <property type="entry name" value="Nanowire_3heme"/>
</dbReference>
<protein>
    <recommendedName>
        <fullName evidence="1">Cytochrome c7-like domain-containing protein</fullName>
    </recommendedName>
</protein>
<dbReference type="InterPro" id="IPR029467">
    <property type="entry name" value="Cyt_c7-like"/>
</dbReference>
<dbReference type="Gene3D" id="3.90.10.10">
    <property type="entry name" value="Cytochrome C3"/>
    <property type="match status" value="1"/>
</dbReference>
<dbReference type="SUPFAM" id="SSF48695">
    <property type="entry name" value="Multiheme cytochromes"/>
    <property type="match status" value="1"/>
</dbReference>
<dbReference type="AlphaFoldDB" id="A0A3B1CMW0"/>
<dbReference type="EMBL" id="UOGH01000205">
    <property type="protein sequence ID" value="VAX31489.1"/>
    <property type="molecule type" value="Genomic_DNA"/>
</dbReference>
<feature type="domain" description="Cytochrome c7-like" evidence="1">
    <location>
        <begin position="40"/>
        <end position="103"/>
    </location>
</feature>
<dbReference type="PANTHER" id="PTHR39425">
    <property type="entry name" value="LIPOPROTEIN CYTOCHROME C"/>
    <property type="match status" value="1"/>
</dbReference>
<sequence>MKKLLMLAIILTFALSFIGTSMAVPPGKTVEFTKSPMGKVVFSGKIHADAGKKCTDCHPKIFKMKKGADKVTMKDIYAGKFCGTCHNGKIAFNAKTGCMKCHKK</sequence>